<dbReference type="GO" id="GO:0043419">
    <property type="term" value="P:urea catabolic process"/>
    <property type="evidence" value="ECO:0007669"/>
    <property type="project" value="UniProtKB-UniPathway"/>
</dbReference>
<dbReference type="InterPro" id="IPR036463">
    <property type="entry name" value="Urease_gamma_sf"/>
</dbReference>
<dbReference type="EC" id="3.5.1.5" evidence="2"/>
<dbReference type="UniPathway" id="UPA00258">
    <property type="reaction ID" value="UER00370"/>
</dbReference>
<sequence>MELTPREKDKLLLFTAGLVAERRLAKGLKLNYPEAVALISCAIMEGAREGKTVAQLMSEGRTVLTAEQVMEGVPEMIKRCSSRVHFPRWHQIGFNSLTYCVGNNMIPGEIRVNAALGDIELNAGRETKTIQVANHGDRPVQVGSPLPLL</sequence>
<dbReference type="Pfam" id="PF00699">
    <property type="entry name" value="Urease_beta"/>
    <property type="match status" value="1"/>
</dbReference>
<evidence type="ECO:0000313" key="5">
    <source>
        <dbReference type="EMBL" id="SUC21253.1"/>
    </source>
</evidence>
<dbReference type="GO" id="GO:0016151">
    <property type="term" value="F:nickel cation binding"/>
    <property type="evidence" value="ECO:0007669"/>
    <property type="project" value="InterPro"/>
</dbReference>
<dbReference type="Proteomes" id="UP000254191">
    <property type="component" value="Unassembled WGS sequence"/>
</dbReference>
<dbReference type="PANTHER" id="PTHR33569">
    <property type="entry name" value="UREASE"/>
    <property type="match status" value="1"/>
</dbReference>
<dbReference type="InterPro" id="IPR002019">
    <property type="entry name" value="Urease_beta-like"/>
</dbReference>
<comment type="pathway">
    <text evidence="1">Nitrogen metabolism; urea degradation; CO(2) and NH(3) from urea (urease route): step 1/1.</text>
</comment>
<gene>
    <name evidence="5" type="primary">ureA</name>
    <name evidence="5" type="ORF">NCTC11938_02207</name>
</gene>
<dbReference type="Gene3D" id="3.30.280.10">
    <property type="entry name" value="Urease, gamma-like subunit"/>
    <property type="match status" value="1"/>
</dbReference>
<dbReference type="NCBIfam" id="TIGR00193">
    <property type="entry name" value="urease_gam"/>
    <property type="match status" value="1"/>
</dbReference>
<name>A0A379FJS0_PROMI</name>
<dbReference type="Pfam" id="PF00547">
    <property type="entry name" value="Urease_gamma"/>
    <property type="match status" value="1"/>
</dbReference>
<dbReference type="SUPFAM" id="SSF54111">
    <property type="entry name" value="Urease, gamma-subunit"/>
    <property type="match status" value="1"/>
</dbReference>
<dbReference type="AlphaFoldDB" id="A0A379FJS0"/>
<reference evidence="5 6" key="1">
    <citation type="submission" date="2018-06" db="EMBL/GenBank/DDBJ databases">
        <authorList>
            <consortium name="Pathogen Informatics"/>
            <person name="Doyle S."/>
        </authorList>
    </citation>
    <scope>NUCLEOTIDE SEQUENCE [LARGE SCALE GENOMIC DNA]</scope>
    <source>
        <strain evidence="5 6">NCTC11938</strain>
    </source>
</reference>
<comment type="catalytic activity">
    <reaction evidence="4">
        <text>urea + 2 H2O + H(+) = hydrogencarbonate + 2 NH4(+)</text>
        <dbReference type="Rhea" id="RHEA:20557"/>
        <dbReference type="ChEBI" id="CHEBI:15377"/>
        <dbReference type="ChEBI" id="CHEBI:15378"/>
        <dbReference type="ChEBI" id="CHEBI:16199"/>
        <dbReference type="ChEBI" id="CHEBI:17544"/>
        <dbReference type="ChEBI" id="CHEBI:28938"/>
        <dbReference type="EC" id="3.5.1.5"/>
    </reaction>
</comment>
<dbReference type="InterPro" id="IPR002026">
    <property type="entry name" value="Urease_gamma/gamma-beta_su"/>
</dbReference>
<dbReference type="InterPro" id="IPR036461">
    <property type="entry name" value="Urease_betasu_sf"/>
</dbReference>
<dbReference type="Gene3D" id="2.10.150.10">
    <property type="entry name" value="Urease, beta subunit"/>
    <property type="match status" value="1"/>
</dbReference>
<dbReference type="CDD" id="cd00390">
    <property type="entry name" value="Urease_gamma"/>
    <property type="match status" value="1"/>
</dbReference>
<keyword evidence="3 5" id="KW-0378">Hydrolase</keyword>
<evidence type="ECO:0000256" key="1">
    <source>
        <dbReference type="ARBA" id="ARBA00004897"/>
    </source>
</evidence>
<dbReference type="EMBL" id="UGTS01000004">
    <property type="protein sequence ID" value="SUC21253.1"/>
    <property type="molecule type" value="Genomic_DNA"/>
</dbReference>
<organism evidence="5 6">
    <name type="scientific">Proteus mirabilis</name>
    <dbReference type="NCBI Taxonomy" id="584"/>
    <lineage>
        <taxon>Bacteria</taxon>
        <taxon>Pseudomonadati</taxon>
        <taxon>Pseudomonadota</taxon>
        <taxon>Gammaproteobacteria</taxon>
        <taxon>Enterobacterales</taxon>
        <taxon>Morganellaceae</taxon>
        <taxon>Proteus</taxon>
    </lineage>
</organism>
<evidence type="ECO:0000256" key="3">
    <source>
        <dbReference type="ARBA" id="ARBA00022801"/>
    </source>
</evidence>
<dbReference type="SUPFAM" id="SSF51278">
    <property type="entry name" value="Urease, beta-subunit"/>
    <property type="match status" value="1"/>
</dbReference>
<dbReference type="GO" id="GO:0009039">
    <property type="term" value="F:urease activity"/>
    <property type="evidence" value="ECO:0007669"/>
    <property type="project" value="UniProtKB-EC"/>
</dbReference>
<dbReference type="GO" id="GO:0035550">
    <property type="term" value="C:urease complex"/>
    <property type="evidence" value="ECO:0007669"/>
    <property type="project" value="InterPro"/>
</dbReference>
<evidence type="ECO:0000256" key="4">
    <source>
        <dbReference type="ARBA" id="ARBA00047778"/>
    </source>
</evidence>
<dbReference type="PANTHER" id="PTHR33569:SF1">
    <property type="entry name" value="UREASE"/>
    <property type="match status" value="1"/>
</dbReference>
<dbReference type="InterPro" id="IPR050069">
    <property type="entry name" value="Urease_subunit"/>
</dbReference>
<accession>A0A379FJS0</accession>
<dbReference type="SMR" id="A0A379FJS0"/>
<proteinExistence type="predicted"/>
<evidence type="ECO:0000256" key="2">
    <source>
        <dbReference type="ARBA" id="ARBA00012934"/>
    </source>
</evidence>
<protein>
    <recommendedName>
        <fullName evidence="2">urease</fullName>
        <ecNumber evidence="2">3.5.1.5</ecNumber>
    </recommendedName>
</protein>
<evidence type="ECO:0000313" key="6">
    <source>
        <dbReference type="Proteomes" id="UP000254191"/>
    </source>
</evidence>